<dbReference type="RefSeq" id="WP_010704628.1">
    <property type="nucleotide sequence ID" value="NZ_KB915632.1"/>
</dbReference>
<protein>
    <submittedName>
        <fullName evidence="4">Surface protein/Bartonella adhesin</fullName>
    </submittedName>
</protein>
<dbReference type="CDD" id="cd12820">
    <property type="entry name" value="LbR_YadA-like"/>
    <property type="match status" value="1"/>
</dbReference>
<evidence type="ECO:0000313" key="5">
    <source>
        <dbReference type="Proteomes" id="UP000014011"/>
    </source>
</evidence>
<dbReference type="InterPro" id="IPR008635">
    <property type="entry name" value="Coiled_stalk_dom"/>
</dbReference>
<dbReference type="AlphaFoldDB" id="N6UT32"/>
<proteinExistence type="predicted"/>
<evidence type="ECO:0000256" key="1">
    <source>
        <dbReference type="SAM" id="SignalP"/>
    </source>
</evidence>
<comment type="caution">
    <text evidence="4">The sequence shown here is derived from an EMBL/GenBank/DDBJ whole genome shotgun (WGS) entry which is preliminary data.</text>
</comment>
<dbReference type="Gene3D" id="2.20.70.140">
    <property type="match status" value="1"/>
</dbReference>
<dbReference type="Pfam" id="PF05658">
    <property type="entry name" value="YadA_head"/>
    <property type="match status" value="5"/>
</dbReference>
<reference evidence="4 5" key="1">
    <citation type="journal article" date="2013" name="PLoS Genet.">
        <title>A gene transfer agent and a dynamic repertoire of secretion systems hold the keys to the explosive radiation of the emerging pathogen Bartonella.</title>
        <authorList>
            <person name="Guy L."/>
            <person name="Nystedt B."/>
            <person name="Toft C."/>
            <person name="Zaremba-Niedzwiedzka K."/>
            <person name="Berglund E.C."/>
            <person name="Granberg F."/>
            <person name="Naslund K."/>
            <person name="Eriksson A.S."/>
            <person name="Andersson S.G."/>
        </authorList>
    </citation>
    <scope>NUCLEOTIDE SEQUENCE [LARGE SCALE GENOMIC DNA]</scope>
    <source>
        <strain evidence="4">Tweed</strain>
    </source>
</reference>
<feature type="domain" description="Trimeric autotransporter adhesin YadA-like head" evidence="2">
    <location>
        <begin position="192"/>
        <end position="217"/>
    </location>
</feature>
<sequence>MKKYSTQNLVKAVSLGAVIATLLSSVSPILAANFAITGSKVESTNETGVSYLKGSHGSMVFAGDDDSCGVDNAVGRDGSAQGTDKQITVEAQYSRLINDQAFSSDGYMGELTDGNSNVMPEAYGVYSFATGCGASATGNYSAALSAGATTKAGIAQALRVSALSTRAAGVTMGEGSVASGESAIAIGKNAKASGKKSIAIGESSKATQNDAIAIGSHTEGNEANSVAIGNIASASGYNSVAIGLKTKASKEYMVAIGSKAEAQALGSIAIGGGEPADNGQERKVIAKGKNSIAIGSHTYANEAHSVAVGINAQVLVTDGVAVGGGSVSRVNKDTFGYDPATNATTKKGDLAWKSTGGDFSIGNTNQNLTRQITNVAAGTQDTDAVNVAQLKAMRDVIAGVWKLSVNDGDSTAINAGNIVDFSVKNDNQAVKDNLKITKDNGNNIKFTLSDELNLTSVTTGESIMDASGFRFIGDDGPSITVNGIHAGDKTIKGVAEGTDDTDAVNYAQLKEIGNKIAGGGLVKWDEGGKLITIGAEKDGTIIDVANKLDVARAITGVAKGNISNVSTDVINGEQIHSIGNEIAKIFGGKVSFDVGVFTGPKYNLTTIDEDGVVSQQEYNDVG</sequence>
<dbReference type="SUPFAM" id="SSF101967">
    <property type="entry name" value="Adhesin YadA, collagen-binding domain"/>
    <property type="match status" value="3"/>
</dbReference>
<feature type="chain" id="PRO_5004126010" evidence="1">
    <location>
        <begin position="32"/>
        <end position="622"/>
    </location>
</feature>
<dbReference type="HOGENOM" id="CLU_032874_0_0_5"/>
<feature type="signal peptide" evidence="1">
    <location>
        <begin position="1"/>
        <end position="31"/>
    </location>
</feature>
<name>N6UT32_BARVB</name>
<organism evidence="4 5">
    <name type="scientific">Bartonella vinsonii subsp. berkhoffii str. Tweed</name>
    <dbReference type="NCBI Taxonomy" id="1094502"/>
    <lineage>
        <taxon>Bacteria</taxon>
        <taxon>Pseudomonadati</taxon>
        <taxon>Pseudomonadota</taxon>
        <taxon>Alphaproteobacteria</taxon>
        <taxon>Hyphomicrobiales</taxon>
        <taxon>Bartonellaceae</taxon>
        <taxon>Bartonella</taxon>
    </lineage>
</organism>
<evidence type="ECO:0000313" key="4">
    <source>
        <dbReference type="EMBL" id="ENN95479.1"/>
    </source>
</evidence>
<dbReference type="Gene3D" id="6.20.50.100">
    <property type="match status" value="1"/>
</dbReference>
<feature type="domain" description="Trimeric autotransporter adhesin YadA-like stalk" evidence="3">
    <location>
        <begin position="371"/>
        <end position="411"/>
    </location>
</feature>
<dbReference type="GO" id="GO:0019867">
    <property type="term" value="C:outer membrane"/>
    <property type="evidence" value="ECO:0007669"/>
    <property type="project" value="InterPro"/>
</dbReference>
<feature type="domain" description="Trimeric autotransporter adhesin YadA-like head" evidence="2">
    <location>
        <begin position="224"/>
        <end position="243"/>
    </location>
</feature>
<evidence type="ECO:0000259" key="3">
    <source>
        <dbReference type="Pfam" id="PF05662"/>
    </source>
</evidence>
<accession>N6UT32</accession>
<feature type="domain" description="Trimeric autotransporter adhesin YadA-like head" evidence="2">
    <location>
        <begin position="254"/>
        <end position="273"/>
    </location>
</feature>
<dbReference type="EMBL" id="AGWD01000005">
    <property type="protein sequence ID" value="ENN95479.1"/>
    <property type="molecule type" value="Genomic_DNA"/>
</dbReference>
<dbReference type="InterPro" id="IPR011049">
    <property type="entry name" value="Serralysin-like_metalloprot_C"/>
</dbReference>
<dbReference type="PATRIC" id="fig|1094502.3.peg.244"/>
<dbReference type="Pfam" id="PF05662">
    <property type="entry name" value="YadA_stalk"/>
    <property type="match status" value="3"/>
</dbReference>
<dbReference type="Proteomes" id="UP000014011">
    <property type="component" value="Unassembled WGS sequence"/>
</dbReference>
<dbReference type="Gene3D" id="2.150.10.10">
    <property type="entry name" value="Serralysin-like metalloprotease, C-terminal"/>
    <property type="match status" value="2"/>
</dbReference>
<feature type="domain" description="Trimeric autotransporter adhesin YadA-like stalk" evidence="3">
    <location>
        <begin position="491"/>
        <end position="520"/>
    </location>
</feature>
<gene>
    <name evidence="4" type="primary">badA1</name>
    <name evidence="4" type="ORF">BVtw_01910</name>
</gene>
<feature type="domain" description="Trimeric autotransporter adhesin YadA-like stalk" evidence="3">
    <location>
        <begin position="554"/>
        <end position="590"/>
    </location>
</feature>
<dbReference type="InterPro" id="IPR008640">
    <property type="entry name" value="Adhesin_Head_dom"/>
</dbReference>
<evidence type="ECO:0000259" key="2">
    <source>
        <dbReference type="Pfam" id="PF05658"/>
    </source>
</evidence>
<dbReference type="Gene3D" id="6.10.250.2120">
    <property type="match status" value="1"/>
</dbReference>
<feature type="domain" description="Trimeric autotransporter adhesin YadA-like head" evidence="2">
    <location>
        <begin position="286"/>
        <end position="312"/>
    </location>
</feature>
<feature type="domain" description="Trimeric autotransporter adhesin YadA-like head" evidence="2">
    <location>
        <begin position="172"/>
        <end position="190"/>
    </location>
</feature>
<keyword evidence="1" id="KW-0732">Signal</keyword>